<evidence type="ECO:0000313" key="4">
    <source>
        <dbReference type="Proteomes" id="UP000241447"/>
    </source>
</evidence>
<keyword evidence="2" id="KW-1277">Toxin-antitoxin system</keyword>
<dbReference type="KEGG" id="cbak:DA792_21675"/>
<dbReference type="RefSeq" id="WP_107722876.1">
    <property type="nucleotide sequence ID" value="NZ_CP028477.1"/>
</dbReference>
<evidence type="ECO:0000256" key="1">
    <source>
        <dbReference type="ARBA" id="ARBA00008580"/>
    </source>
</evidence>
<dbReference type="InterPro" id="IPR038296">
    <property type="entry name" value="ParD_sf"/>
</dbReference>
<name>A0A2R4M927_9RHOB</name>
<keyword evidence="3" id="KW-0614">Plasmid</keyword>
<dbReference type="Proteomes" id="UP000241447">
    <property type="component" value="Plasmid pCBLh4e"/>
</dbReference>
<dbReference type="OrthoDB" id="9811310at2"/>
<reference evidence="3 4" key="1">
    <citation type="submission" date="2018-03" db="EMBL/GenBank/DDBJ databases">
        <title>The Complete Genome of Celeribacter baekdonensis strain LH4, a Thiosulfate-Oxidizing Alphaproteobacterium Isolated from Gulf of Mexico Continental Slope Sediments.</title>
        <authorList>
            <person name="Flood B.E."/>
            <person name="Bailey J.V."/>
            <person name="Leprich D."/>
        </authorList>
    </citation>
    <scope>NUCLEOTIDE SEQUENCE [LARGE SCALE GENOMIC DNA]</scope>
    <source>
        <strain evidence="3 4">LH4</strain>
        <plasmid evidence="4">Plasmid pcblh4e</plasmid>
    </source>
</reference>
<accession>A0A2R4M927</accession>
<gene>
    <name evidence="3" type="ORF">DA792_21675</name>
</gene>
<proteinExistence type="inferred from homology"/>
<dbReference type="InterPro" id="IPR010985">
    <property type="entry name" value="Ribbon_hlx_hlx"/>
</dbReference>
<protein>
    <submittedName>
        <fullName evidence="3">Type II toxin-antitoxin system ParD family antitoxin</fullName>
    </submittedName>
</protein>
<comment type="similarity">
    <text evidence="1">Belongs to the ParD antitoxin family.</text>
</comment>
<dbReference type="InterPro" id="IPR022789">
    <property type="entry name" value="ParD"/>
</dbReference>
<dbReference type="SUPFAM" id="SSF47598">
    <property type="entry name" value="Ribbon-helix-helix"/>
    <property type="match status" value="1"/>
</dbReference>
<evidence type="ECO:0000256" key="2">
    <source>
        <dbReference type="ARBA" id="ARBA00022649"/>
    </source>
</evidence>
<organism evidence="3 4">
    <name type="scientific">Celeribacter baekdonensis</name>
    <dbReference type="NCBI Taxonomy" id="875171"/>
    <lineage>
        <taxon>Bacteria</taxon>
        <taxon>Pseudomonadati</taxon>
        <taxon>Pseudomonadota</taxon>
        <taxon>Alphaproteobacteria</taxon>
        <taxon>Rhodobacterales</taxon>
        <taxon>Roseobacteraceae</taxon>
        <taxon>Celeribacter</taxon>
    </lineage>
</organism>
<dbReference type="AlphaFoldDB" id="A0A2R4M927"/>
<dbReference type="PANTHER" id="PTHR36582">
    <property type="entry name" value="ANTITOXIN PARD"/>
    <property type="match status" value="1"/>
</dbReference>
<dbReference type="Gene3D" id="6.10.10.120">
    <property type="entry name" value="Antitoxin ParD1-like"/>
    <property type="match status" value="1"/>
</dbReference>
<dbReference type="PANTHER" id="PTHR36582:SF2">
    <property type="entry name" value="ANTITOXIN PARD"/>
    <property type="match status" value="1"/>
</dbReference>
<evidence type="ECO:0000313" key="3">
    <source>
        <dbReference type="EMBL" id="AVW93646.1"/>
    </source>
</evidence>
<dbReference type="EMBL" id="CP028477">
    <property type="protein sequence ID" value="AVW93646.1"/>
    <property type="molecule type" value="Genomic_DNA"/>
</dbReference>
<geneLocation type="plasmid" evidence="4">
    <name>pcblh4e</name>
</geneLocation>
<dbReference type="NCBIfam" id="TIGR02606">
    <property type="entry name" value="antidote_CC2985"/>
    <property type="match status" value="1"/>
</dbReference>
<sequence>MVTRNVVLTETQDHLVQALVASGRYQNVSEAMRAGLRLLEQEEAQITSIRQGLLEGLAQAKAGDLAEGSGKDAIRRAFAAAHARS</sequence>
<dbReference type="Pfam" id="PF03693">
    <property type="entry name" value="ParD_antitoxin"/>
    <property type="match status" value="1"/>
</dbReference>
<dbReference type="GO" id="GO:0006355">
    <property type="term" value="P:regulation of DNA-templated transcription"/>
    <property type="evidence" value="ECO:0007669"/>
    <property type="project" value="InterPro"/>
</dbReference>